<evidence type="ECO:0000313" key="3">
    <source>
        <dbReference type="EMBL" id="GAA0749847.1"/>
    </source>
</evidence>
<dbReference type="PANTHER" id="PTHR43283">
    <property type="entry name" value="BETA-LACTAMASE-RELATED"/>
    <property type="match status" value="1"/>
</dbReference>
<evidence type="ECO:0000313" key="4">
    <source>
        <dbReference type="Proteomes" id="UP001500736"/>
    </source>
</evidence>
<keyword evidence="1" id="KW-0732">Signal</keyword>
<evidence type="ECO:0000256" key="1">
    <source>
        <dbReference type="SAM" id="SignalP"/>
    </source>
</evidence>
<dbReference type="SUPFAM" id="SSF56601">
    <property type="entry name" value="beta-lactamase/transpeptidase-like"/>
    <property type="match status" value="1"/>
</dbReference>
<comment type="caution">
    <text evidence="3">The sequence shown here is derived from an EMBL/GenBank/DDBJ whole genome shotgun (WGS) entry which is preliminary data.</text>
</comment>
<name>A0ABN1JZ24_9FLAO</name>
<keyword evidence="4" id="KW-1185">Reference proteome</keyword>
<dbReference type="Proteomes" id="UP001500736">
    <property type="component" value="Unassembled WGS sequence"/>
</dbReference>
<organism evidence="3 4">
    <name type="scientific">Gaetbulibacter jejuensis</name>
    <dbReference type="NCBI Taxonomy" id="584607"/>
    <lineage>
        <taxon>Bacteria</taxon>
        <taxon>Pseudomonadati</taxon>
        <taxon>Bacteroidota</taxon>
        <taxon>Flavobacteriia</taxon>
        <taxon>Flavobacteriales</taxon>
        <taxon>Flavobacteriaceae</taxon>
        <taxon>Gaetbulibacter</taxon>
    </lineage>
</organism>
<dbReference type="PANTHER" id="PTHR43283:SF18">
    <property type="match status" value="1"/>
</dbReference>
<dbReference type="Gene3D" id="3.40.710.10">
    <property type="entry name" value="DD-peptidase/beta-lactamase superfamily"/>
    <property type="match status" value="1"/>
</dbReference>
<evidence type="ECO:0000259" key="2">
    <source>
        <dbReference type="Pfam" id="PF00144"/>
    </source>
</evidence>
<gene>
    <name evidence="3" type="ORF">GCM10009431_29910</name>
</gene>
<feature type="chain" id="PRO_5046493674" description="Beta-lactamase-related domain-containing protein" evidence="1">
    <location>
        <begin position="26"/>
        <end position="370"/>
    </location>
</feature>
<dbReference type="InterPro" id="IPR001466">
    <property type="entry name" value="Beta-lactam-related"/>
</dbReference>
<dbReference type="InterPro" id="IPR012338">
    <property type="entry name" value="Beta-lactam/transpept-like"/>
</dbReference>
<dbReference type="Pfam" id="PF00144">
    <property type="entry name" value="Beta-lactamase"/>
    <property type="match status" value="1"/>
</dbReference>
<feature type="domain" description="Beta-lactamase-related" evidence="2">
    <location>
        <begin position="46"/>
        <end position="355"/>
    </location>
</feature>
<feature type="signal peptide" evidence="1">
    <location>
        <begin position="1"/>
        <end position="25"/>
    </location>
</feature>
<dbReference type="PROSITE" id="PS51257">
    <property type="entry name" value="PROKAR_LIPOPROTEIN"/>
    <property type="match status" value="1"/>
</dbReference>
<proteinExistence type="predicted"/>
<dbReference type="InterPro" id="IPR050789">
    <property type="entry name" value="Diverse_Enzym_Activities"/>
</dbReference>
<sequence length="370" mass="41514">MTFKNTPIYLTLTIVCCLTTLFACAQKETITTVDDKTIKAAKLTSEIKEIMESENIPAISIAVINDNKVVYHEAMGVSNMETKIAVDDHSIFEAASLSKPIFAYFVMKMVEKGKLDLDKPLYEYLPHPGIVPESQEKAKLITARMVLAHQTGFPNHSNGQPIKLAFKPGTDFMYSGEAYQYLAAIIGMQNGVGYKADLNELFQNEVTVPLKMPHSTFVWDDYVAKHKVFGHDKEGKPIDDSPRAGSGDGTTFFSYASLHSEANEYAKFIIAMLKKEGLQEKTFNEMLKEHTHFKDDNPLKQEVGQTGWGLGFTQKITEGYTMHMHTGNNHDFQAYAMFIPEKDYGLVVYTNSDKMIPFLTNLSKVLGPQF</sequence>
<reference evidence="3 4" key="1">
    <citation type="journal article" date="2019" name="Int. J. Syst. Evol. Microbiol.">
        <title>The Global Catalogue of Microorganisms (GCM) 10K type strain sequencing project: providing services to taxonomists for standard genome sequencing and annotation.</title>
        <authorList>
            <consortium name="The Broad Institute Genomics Platform"/>
            <consortium name="The Broad Institute Genome Sequencing Center for Infectious Disease"/>
            <person name="Wu L."/>
            <person name="Ma J."/>
        </authorList>
    </citation>
    <scope>NUCLEOTIDE SEQUENCE [LARGE SCALE GENOMIC DNA]</scope>
    <source>
        <strain evidence="3 4">JCM 15976</strain>
    </source>
</reference>
<accession>A0ABN1JZ24</accession>
<dbReference type="EMBL" id="BAAAGF010000005">
    <property type="protein sequence ID" value="GAA0749847.1"/>
    <property type="molecule type" value="Genomic_DNA"/>
</dbReference>
<protein>
    <recommendedName>
        <fullName evidence="2">Beta-lactamase-related domain-containing protein</fullName>
    </recommendedName>
</protein>